<sequence length="129" mass="14688">MQQQQQQQQRPCMHASGSTQSTASRQEPQRISVKYFSDRMREWEDLEQSPTIRLLWLCTAPSPSRPSPSQLRRCGTCGEAGRQQQLYFKSEMKLLEKCVTKEHSACERFASVAARAASVMPAYLSISKC</sequence>
<protein>
    <submittedName>
        <fullName evidence="2">Uncharacterized protein</fullName>
    </submittedName>
</protein>
<reference evidence="2 3" key="1">
    <citation type="submission" date="2019-05" db="EMBL/GenBank/DDBJ databases">
        <title>Another draft genome of Portunus trituberculatus and its Hox gene families provides insights of decapod evolution.</title>
        <authorList>
            <person name="Jeong J.-H."/>
            <person name="Song I."/>
            <person name="Kim S."/>
            <person name="Choi T."/>
            <person name="Kim D."/>
            <person name="Ryu S."/>
            <person name="Kim W."/>
        </authorList>
    </citation>
    <scope>NUCLEOTIDE SEQUENCE [LARGE SCALE GENOMIC DNA]</scope>
    <source>
        <tissue evidence="2">Muscle</tissue>
    </source>
</reference>
<gene>
    <name evidence="2" type="ORF">E2C01_031448</name>
</gene>
<name>A0A5B7EUJ7_PORTR</name>
<proteinExistence type="predicted"/>
<feature type="region of interest" description="Disordered" evidence="1">
    <location>
        <begin position="1"/>
        <end position="30"/>
    </location>
</feature>
<accession>A0A5B7EUJ7</accession>
<organism evidence="2 3">
    <name type="scientific">Portunus trituberculatus</name>
    <name type="common">Swimming crab</name>
    <name type="synonym">Neptunus trituberculatus</name>
    <dbReference type="NCBI Taxonomy" id="210409"/>
    <lineage>
        <taxon>Eukaryota</taxon>
        <taxon>Metazoa</taxon>
        <taxon>Ecdysozoa</taxon>
        <taxon>Arthropoda</taxon>
        <taxon>Crustacea</taxon>
        <taxon>Multicrustacea</taxon>
        <taxon>Malacostraca</taxon>
        <taxon>Eumalacostraca</taxon>
        <taxon>Eucarida</taxon>
        <taxon>Decapoda</taxon>
        <taxon>Pleocyemata</taxon>
        <taxon>Brachyura</taxon>
        <taxon>Eubrachyura</taxon>
        <taxon>Portunoidea</taxon>
        <taxon>Portunidae</taxon>
        <taxon>Portuninae</taxon>
        <taxon>Portunus</taxon>
    </lineage>
</organism>
<evidence type="ECO:0000313" key="2">
    <source>
        <dbReference type="EMBL" id="MPC37952.1"/>
    </source>
</evidence>
<evidence type="ECO:0000313" key="3">
    <source>
        <dbReference type="Proteomes" id="UP000324222"/>
    </source>
</evidence>
<dbReference type="EMBL" id="VSRR010003932">
    <property type="protein sequence ID" value="MPC37952.1"/>
    <property type="molecule type" value="Genomic_DNA"/>
</dbReference>
<comment type="caution">
    <text evidence="2">The sequence shown here is derived from an EMBL/GenBank/DDBJ whole genome shotgun (WGS) entry which is preliminary data.</text>
</comment>
<keyword evidence="3" id="KW-1185">Reference proteome</keyword>
<evidence type="ECO:0000256" key="1">
    <source>
        <dbReference type="SAM" id="MobiDB-lite"/>
    </source>
</evidence>
<feature type="compositionally biased region" description="Polar residues" evidence="1">
    <location>
        <begin position="16"/>
        <end position="26"/>
    </location>
</feature>
<dbReference type="Proteomes" id="UP000324222">
    <property type="component" value="Unassembled WGS sequence"/>
</dbReference>
<dbReference type="AlphaFoldDB" id="A0A5B7EUJ7"/>